<dbReference type="InterPro" id="IPR051310">
    <property type="entry name" value="MCP_chemotaxis"/>
</dbReference>
<feature type="region of interest" description="Disordered" evidence="5">
    <location>
        <begin position="519"/>
        <end position="600"/>
    </location>
</feature>
<reference evidence="9 10" key="1">
    <citation type="submission" date="2023-08" db="EMBL/GenBank/DDBJ databases">
        <title>Rhodoferax potami sp. nov. and Rhodoferax mekongensis sp. nov., isolated from the Mekong River in Thailand.</title>
        <authorList>
            <person name="Kitikhun S."/>
            <person name="Charoenyingcharoen P."/>
            <person name="Siriarchawattana P."/>
            <person name="Likhitrattanapisal S."/>
            <person name="Nilsakha T."/>
            <person name="Chanpet A."/>
            <person name="Rattanawaree P."/>
            <person name="Ingsriswang S."/>
        </authorList>
    </citation>
    <scope>NUCLEOTIDE SEQUENCE [LARGE SCALE GENOMIC DNA]</scope>
    <source>
        <strain evidence="9 10">TBRC 17307</strain>
    </source>
</reference>
<evidence type="ECO:0000259" key="7">
    <source>
        <dbReference type="PROSITE" id="PS50111"/>
    </source>
</evidence>
<evidence type="ECO:0000313" key="9">
    <source>
        <dbReference type="EMBL" id="WNO06595.1"/>
    </source>
</evidence>
<gene>
    <name evidence="9" type="ORF">RAN89_09245</name>
</gene>
<dbReference type="CDD" id="cd19411">
    <property type="entry name" value="MCP2201-like_sensor"/>
    <property type="match status" value="1"/>
</dbReference>
<dbReference type="Gene3D" id="1.10.287.950">
    <property type="entry name" value="Methyl-accepting chemotaxis protein"/>
    <property type="match status" value="1"/>
</dbReference>
<sequence length="600" mass="63158">MELRGMKIATKLWSFIMLIIVAICMVAVIGLMRSTAILNEGNKKQDVAQELVQIATQWNGLTSTNSARNTAILLSSGNAVNDAFKDVVTATSNQITELQSKIEGMAQTEEDKAQLKKVADARKLVLSSRGKARDLKKAGQDAEAMQVFTSEYEPALKVYLAEQMRFVELQKEQTAKLQAEMEAKRATNTTGILVSLAVIVAAIFAGTTWLVRSIREPLNMANVLAARIAEGDLTHSVHSDRTDEFGQLLHSLEAMNISLGRMVSEIRGGTDSIAIASAEIATGNNDLAQRTEQTSGNLQATASSMDGITQMVQHSTDSARQASGLAASASSVAQRGGEVVSQVVHTMQEIDASSKKISDIISVIDGIAFQTNILALNAAVEAARAGEQGRGFAVVASEVRSLAGRSAEAAKEIKALINTSVEKVESGTQLVTDAGSTMEEIVQSVRRVADVIGEITSAANEQSSGIAGVNQAIGNLDQMTQQNAALVEESAAAAESLREQADRMKQAVAVFKVSANQDGTPLASVPVRSGKPSPNFKGPERRSGQAAGPQARASTAKASAAPKPSAPKPAPTPAPSLQKPVATASSRPVPAGGDDDWETF</sequence>
<dbReference type="PROSITE" id="PS50111">
    <property type="entry name" value="CHEMOTAXIS_TRANSDUC_2"/>
    <property type="match status" value="1"/>
</dbReference>
<evidence type="ECO:0000256" key="5">
    <source>
        <dbReference type="SAM" id="MobiDB-lite"/>
    </source>
</evidence>
<dbReference type="Proteomes" id="UP001302257">
    <property type="component" value="Chromosome"/>
</dbReference>
<name>A0ABZ0B4D9_9BURK</name>
<evidence type="ECO:0000256" key="2">
    <source>
        <dbReference type="ARBA" id="ARBA00029447"/>
    </source>
</evidence>
<evidence type="ECO:0000256" key="1">
    <source>
        <dbReference type="ARBA" id="ARBA00022481"/>
    </source>
</evidence>
<feature type="transmembrane region" description="Helical" evidence="6">
    <location>
        <begin position="191"/>
        <end position="211"/>
    </location>
</feature>
<keyword evidence="4" id="KW-0175">Coiled coil</keyword>
<feature type="domain" description="HAMP" evidence="8">
    <location>
        <begin position="212"/>
        <end position="264"/>
    </location>
</feature>
<dbReference type="Pfam" id="PF00015">
    <property type="entry name" value="MCPsignal"/>
    <property type="match status" value="1"/>
</dbReference>
<dbReference type="InterPro" id="IPR047347">
    <property type="entry name" value="YvaQ-like_sensor"/>
</dbReference>
<organism evidence="9 10">
    <name type="scientific">Rhodoferax mekongensis</name>
    <dbReference type="NCBI Taxonomy" id="3068341"/>
    <lineage>
        <taxon>Bacteria</taxon>
        <taxon>Pseudomonadati</taxon>
        <taxon>Pseudomonadota</taxon>
        <taxon>Betaproteobacteria</taxon>
        <taxon>Burkholderiales</taxon>
        <taxon>Comamonadaceae</taxon>
        <taxon>Rhodoferax</taxon>
    </lineage>
</organism>
<evidence type="ECO:0000256" key="6">
    <source>
        <dbReference type="SAM" id="Phobius"/>
    </source>
</evidence>
<dbReference type="InterPro" id="IPR024478">
    <property type="entry name" value="HlyB_4HB_MCP"/>
</dbReference>
<keyword evidence="6" id="KW-0812">Transmembrane</keyword>
<keyword evidence="1" id="KW-0488">Methylation</keyword>
<dbReference type="RefSeq" id="WP_313869283.1">
    <property type="nucleotide sequence ID" value="NZ_CP132507.1"/>
</dbReference>
<feature type="coiled-coil region" evidence="4">
    <location>
        <begin position="469"/>
        <end position="507"/>
    </location>
</feature>
<dbReference type="PANTHER" id="PTHR43531">
    <property type="entry name" value="PROTEIN ICFG"/>
    <property type="match status" value="1"/>
</dbReference>
<dbReference type="PROSITE" id="PS50885">
    <property type="entry name" value="HAMP"/>
    <property type="match status" value="1"/>
</dbReference>
<evidence type="ECO:0000259" key="8">
    <source>
        <dbReference type="PROSITE" id="PS50885"/>
    </source>
</evidence>
<dbReference type="Pfam" id="PF00672">
    <property type="entry name" value="HAMP"/>
    <property type="match status" value="1"/>
</dbReference>
<keyword evidence="3" id="KW-0807">Transducer</keyword>
<feature type="domain" description="Methyl-accepting transducer" evidence="7">
    <location>
        <begin position="269"/>
        <end position="498"/>
    </location>
</feature>
<dbReference type="SMART" id="SM00304">
    <property type="entry name" value="HAMP"/>
    <property type="match status" value="1"/>
</dbReference>
<dbReference type="PANTHER" id="PTHR43531:SF14">
    <property type="entry name" value="METHYL-ACCEPTING CHEMOTAXIS PROTEIN I-RELATED"/>
    <property type="match status" value="1"/>
</dbReference>
<comment type="similarity">
    <text evidence="2">Belongs to the methyl-accepting chemotaxis (MCP) protein family.</text>
</comment>
<dbReference type="SUPFAM" id="SSF58104">
    <property type="entry name" value="Methyl-accepting chemotaxis protein (MCP) signaling domain"/>
    <property type="match status" value="1"/>
</dbReference>
<dbReference type="CDD" id="cd06225">
    <property type="entry name" value="HAMP"/>
    <property type="match status" value="1"/>
</dbReference>
<evidence type="ECO:0000256" key="3">
    <source>
        <dbReference type="PROSITE-ProRule" id="PRU00284"/>
    </source>
</evidence>
<dbReference type="InterPro" id="IPR004089">
    <property type="entry name" value="MCPsignal_dom"/>
</dbReference>
<dbReference type="Pfam" id="PF12729">
    <property type="entry name" value="4HB_MCP_1"/>
    <property type="match status" value="1"/>
</dbReference>
<evidence type="ECO:0000256" key="4">
    <source>
        <dbReference type="SAM" id="Coils"/>
    </source>
</evidence>
<dbReference type="EMBL" id="CP132507">
    <property type="protein sequence ID" value="WNO06595.1"/>
    <property type="molecule type" value="Genomic_DNA"/>
</dbReference>
<keyword evidence="6" id="KW-0472">Membrane</keyword>
<dbReference type="InterPro" id="IPR003660">
    <property type="entry name" value="HAMP_dom"/>
</dbReference>
<feature type="compositionally biased region" description="Pro residues" evidence="5">
    <location>
        <begin position="564"/>
        <end position="574"/>
    </location>
</feature>
<feature type="compositionally biased region" description="Low complexity" evidence="5">
    <location>
        <begin position="553"/>
        <end position="563"/>
    </location>
</feature>
<keyword evidence="6" id="KW-1133">Transmembrane helix</keyword>
<evidence type="ECO:0000313" key="10">
    <source>
        <dbReference type="Proteomes" id="UP001302257"/>
    </source>
</evidence>
<accession>A0ABZ0B4D9</accession>
<dbReference type="SMART" id="SM00283">
    <property type="entry name" value="MA"/>
    <property type="match status" value="1"/>
</dbReference>
<keyword evidence="10" id="KW-1185">Reference proteome</keyword>
<dbReference type="CDD" id="cd11386">
    <property type="entry name" value="MCP_signal"/>
    <property type="match status" value="1"/>
</dbReference>
<feature type="transmembrane region" description="Helical" evidence="6">
    <location>
        <begin position="12"/>
        <end position="32"/>
    </location>
</feature>
<protein>
    <submittedName>
        <fullName evidence="9">Methyl-accepting chemotaxis protein</fullName>
    </submittedName>
</protein>
<proteinExistence type="inferred from homology"/>